<comment type="caution">
    <text evidence="2">The sequence shown here is derived from an EMBL/GenBank/DDBJ whole genome shotgun (WGS) entry which is preliminary data.</text>
</comment>
<feature type="transmembrane region" description="Helical" evidence="1">
    <location>
        <begin position="72"/>
        <end position="94"/>
    </location>
</feature>
<proteinExistence type="predicted"/>
<gene>
    <name evidence="2" type="ORF">PSON_ATCC_30995.1.T1320099</name>
</gene>
<accession>A0A8S1R0Q7</accession>
<keyword evidence="1" id="KW-0812">Transmembrane</keyword>
<dbReference type="OrthoDB" id="287021at2759"/>
<reference evidence="2" key="1">
    <citation type="submission" date="2021-01" db="EMBL/GenBank/DDBJ databases">
        <authorList>
            <consortium name="Genoscope - CEA"/>
            <person name="William W."/>
        </authorList>
    </citation>
    <scope>NUCLEOTIDE SEQUENCE</scope>
</reference>
<evidence type="ECO:0000313" key="2">
    <source>
        <dbReference type="EMBL" id="CAD8121448.1"/>
    </source>
</evidence>
<organism evidence="2 3">
    <name type="scientific">Paramecium sonneborni</name>
    <dbReference type="NCBI Taxonomy" id="65129"/>
    <lineage>
        <taxon>Eukaryota</taxon>
        <taxon>Sar</taxon>
        <taxon>Alveolata</taxon>
        <taxon>Ciliophora</taxon>
        <taxon>Intramacronucleata</taxon>
        <taxon>Oligohymenophorea</taxon>
        <taxon>Peniculida</taxon>
        <taxon>Parameciidae</taxon>
        <taxon>Paramecium</taxon>
    </lineage>
</organism>
<dbReference type="Proteomes" id="UP000692954">
    <property type="component" value="Unassembled WGS sequence"/>
</dbReference>
<dbReference type="AlphaFoldDB" id="A0A8S1R0Q7"/>
<evidence type="ECO:0008006" key="4">
    <source>
        <dbReference type="Google" id="ProtNLM"/>
    </source>
</evidence>
<evidence type="ECO:0000256" key="1">
    <source>
        <dbReference type="SAM" id="Phobius"/>
    </source>
</evidence>
<dbReference type="EMBL" id="CAJJDN010000132">
    <property type="protein sequence ID" value="CAD8121448.1"/>
    <property type="molecule type" value="Genomic_DNA"/>
</dbReference>
<name>A0A8S1R0Q7_9CILI</name>
<keyword evidence="1" id="KW-1133">Transmembrane helix</keyword>
<keyword evidence="1" id="KW-0472">Membrane</keyword>
<sequence length="108" mass="12840">MNNVYQFDRSLQTIDIEGAQPRKKSIQLNKIDSLDIKQSRQLKLQQQSIIDLLIFLDKVLFNKINNMEDEDINMTFIIFVIVLFHKVNIILMDLKRNIIIYKKEKQSS</sequence>
<protein>
    <recommendedName>
        <fullName evidence="4">Transmembrane protein</fullName>
    </recommendedName>
</protein>
<evidence type="ECO:0000313" key="3">
    <source>
        <dbReference type="Proteomes" id="UP000692954"/>
    </source>
</evidence>
<keyword evidence="3" id="KW-1185">Reference proteome</keyword>